<evidence type="ECO:0000256" key="7">
    <source>
        <dbReference type="RuleBase" id="RU003346"/>
    </source>
</evidence>
<dbReference type="SUPFAM" id="SSF103473">
    <property type="entry name" value="MFS general substrate transporter"/>
    <property type="match status" value="1"/>
</dbReference>
<dbReference type="InterPro" id="IPR020846">
    <property type="entry name" value="MFS_dom"/>
</dbReference>
<feature type="transmembrane region" description="Helical" evidence="8">
    <location>
        <begin position="87"/>
        <end position="108"/>
    </location>
</feature>
<feature type="transmembrane region" description="Helical" evidence="8">
    <location>
        <begin position="171"/>
        <end position="193"/>
    </location>
</feature>
<feature type="transmembrane region" description="Helical" evidence="8">
    <location>
        <begin position="422"/>
        <end position="445"/>
    </location>
</feature>
<dbReference type="Proteomes" id="UP000306584">
    <property type="component" value="Unassembled WGS sequence"/>
</dbReference>
<dbReference type="CDD" id="cd17356">
    <property type="entry name" value="MFS_HXT"/>
    <property type="match status" value="1"/>
</dbReference>
<organism evidence="10 11">
    <name type="scientific">Aureobasidium pullulans</name>
    <name type="common">Black yeast</name>
    <name type="synonym">Pullularia pullulans</name>
    <dbReference type="NCBI Taxonomy" id="5580"/>
    <lineage>
        <taxon>Eukaryota</taxon>
        <taxon>Fungi</taxon>
        <taxon>Dikarya</taxon>
        <taxon>Ascomycota</taxon>
        <taxon>Pezizomycotina</taxon>
        <taxon>Dothideomycetes</taxon>
        <taxon>Dothideomycetidae</taxon>
        <taxon>Dothideales</taxon>
        <taxon>Saccotheciaceae</taxon>
        <taxon>Aureobasidium</taxon>
    </lineage>
</organism>
<feature type="transmembrane region" description="Helical" evidence="8">
    <location>
        <begin position="370"/>
        <end position="388"/>
    </location>
</feature>
<feature type="transmembrane region" description="Helical" evidence="8">
    <location>
        <begin position="491"/>
        <end position="514"/>
    </location>
</feature>
<dbReference type="Pfam" id="PF00083">
    <property type="entry name" value="Sugar_tr"/>
    <property type="match status" value="1"/>
</dbReference>
<dbReference type="InterPro" id="IPR005829">
    <property type="entry name" value="Sugar_transporter_CS"/>
</dbReference>
<dbReference type="PANTHER" id="PTHR48022:SF6">
    <property type="entry name" value="MSTA PROTEIN-RELATED"/>
    <property type="match status" value="1"/>
</dbReference>
<sequence>MSLPTRPPRPRGIHIPSIPEEPVFPINFRSPVCQVCPECGGDLRDADHLHPISPASPPERDPVKMAPPVLRGTADVDRIEAPVTAKAYMMCAFASFGGIYFGYDIGWISGVMGMKYAIHTFTGLPYNTPAEDFVISASDKSLITSILSAGTFFGALAAGDIADFIGRRTTIIIGCLIFMVGVIMEIVATSVSLLSAGRFIAGLGVGFESAIVILYMSEICPRKVRGALIACYQFCITIGLLLASCVVYGTQDRMDSGSYRIPIGIQFAWALILGGGIACLPESPRYFVKQGQLEKAAKALASVRGQPVDSQFVQQELAEIVANHEYELSVIPQGSYLSSWANCFKGSLWKANSNLRRTILGTSLQMMQQWTGVNFIFFFGTTFFQQLGSISNPFLIGLITTLVNVLSTPISFWTIERFGRRPLLIWGALGMLCCQFLTAILGTAISSDNDAATKAQIAFICLAIAFFASTWGPGAWVLIGEIFPLPIRSRGVGLSTASNWLWNTIIAVITPYMVDPDKGNLGPKVFFVWGTLCTCACIYAYFLVPETKGLSLEQVDKMLEEVNPRNSAGWKPTTTFANEMGLTKGGVSSEEIVVDVEKRGSVH</sequence>
<dbReference type="InterPro" id="IPR003663">
    <property type="entry name" value="Sugar/inositol_transpt"/>
</dbReference>
<dbReference type="PRINTS" id="PR00171">
    <property type="entry name" value="SUGRTRNSPORT"/>
</dbReference>
<evidence type="ECO:0000256" key="8">
    <source>
        <dbReference type="SAM" id="Phobius"/>
    </source>
</evidence>
<dbReference type="GO" id="GO:0005351">
    <property type="term" value="F:carbohydrate:proton symporter activity"/>
    <property type="evidence" value="ECO:0007669"/>
    <property type="project" value="TreeGrafter"/>
</dbReference>
<keyword evidence="4 8" id="KW-0812">Transmembrane</keyword>
<evidence type="ECO:0000256" key="3">
    <source>
        <dbReference type="ARBA" id="ARBA00022448"/>
    </source>
</evidence>
<keyword evidence="3 7" id="KW-0813">Transport</keyword>
<feature type="domain" description="Major facilitator superfamily (MFS) profile" evidence="9">
    <location>
        <begin position="90"/>
        <end position="548"/>
    </location>
</feature>
<proteinExistence type="inferred from homology"/>
<keyword evidence="5 8" id="KW-1133">Transmembrane helix</keyword>
<gene>
    <name evidence="10" type="ORF">D6D01_08882</name>
</gene>
<accession>A0A4S9K7Z0</accession>
<dbReference type="FunFam" id="1.20.1250.20:FF:000180">
    <property type="entry name" value="MFS monosaccharide transporter"/>
    <property type="match status" value="1"/>
</dbReference>
<dbReference type="InterPro" id="IPR005828">
    <property type="entry name" value="MFS_sugar_transport-like"/>
</dbReference>
<dbReference type="AlphaFoldDB" id="A0A4S9K7Z0"/>
<feature type="transmembrane region" description="Helical" evidence="8">
    <location>
        <begin position="457"/>
        <end position="479"/>
    </location>
</feature>
<name>A0A4S9K7Z0_AURPU</name>
<comment type="similarity">
    <text evidence="2 7">Belongs to the major facilitator superfamily. Sugar transporter (TC 2.A.1.1) family.</text>
</comment>
<feature type="transmembrane region" description="Helical" evidence="8">
    <location>
        <begin position="261"/>
        <end position="280"/>
    </location>
</feature>
<dbReference type="PANTHER" id="PTHR48022">
    <property type="entry name" value="PLASTIDIC GLUCOSE TRANSPORTER 4"/>
    <property type="match status" value="1"/>
</dbReference>
<evidence type="ECO:0000256" key="2">
    <source>
        <dbReference type="ARBA" id="ARBA00010992"/>
    </source>
</evidence>
<feature type="transmembrane region" description="Helical" evidence="8">
    <location>
        <begin position="142"/>
        <end position="159"/>
    </location>
</feature>
<comment type="caution">
    <text evidence="10">The sequence shown here is derived from an EMBL/GenBank/DDBJ whole genome shotgun (WGS) entry which is preliminary data.</text>
</comment>
<dbReference type="Gene3D" id="1.20.1250.20">
    <property type="entry name" value="MFS general substrate transporter like domains"/>
    <property type="match status" value="1"/>
</dbReference>
<evidence type="ECO:0000256" key="1">
    <source>
        <dbReference type="ARBA" id="ARBA00004141"/>
    </source>
</evidence>
<reference evidence="10 11" key="1">
    <citation type="submission" date="2018-10" db="EMBL/GenBank/DDBJ databases">
        <title>Fifty Aureobasidium pullulans genomes reveal a recombining polyextremotolerant generalist.</title>
        <authorList>
            <person name="Gostincar C."/>
            <person name="Turk M."/>
            <person name="Zajc J."/>
            <person name="Gunde-Cimerman N."/>
        </authorList>
    </citation>
    <scope>NUCLEOTIDE SEQUENCE [LARGE SCALE GENOMIC DNA]</scope>
    <source>
        <strain evidence="10 11">EXF-6604</strain>
    </source>
</reference>
<comment type="subcellular location">
    <subcellularLocation>
        <location evidence="1">Membrane</location>
        <topology evidence="1">Multi-pass membrane protein</topology>
    </subcellularLocation>
</comment>
<feature type="transmembrane region" description="Helical" evidence="8">
    <location>
        <begin position="394"/>
        <end position="415"/>
    </location>
</feature>
<feature type="transmembrane region" description="Helical" evidence="8">
    <location>
        <begin position="526"/>
        <end position="544"/>
    </location>
</feature>
<evidence type="ECO:0000313" key="11">
    <source>
        <dbReference type="Proteomes" id="UP000306584"/>
    </source>
</evidence>
<dbReference type="InterPro" id="IPR050360">
    <property type="entry name" value="MFS_Sugar_Transporters"/>
</dbReference>
<dbReference type="NCBIfam" id="TIGR00879">
    <property type="entry name" value="SP"/>
    <property type="match status" value="1"/>
</dbReference>
<dbReference type="PROSITE" id="PS00216">
    <property type="entry name" value="SUGAR_TRANSPORT_1"/>
    <property type="match status" value="2"/>
</dbReference>
<feature type="transmembrane region" description="Helical" evidence="8">
    <location>
        <begin position="199"/>
        <end position="217"/>
    </location>
</feature>
<feature type="transmembrane region" description="Helical" evidence="8">
    <location>
        <begin position="229"/>
        <end position="249"/>
    </location>
</feature>
<dbReference type="PROSITE" id="PS50850">
    <property type="entry name" value="MFS"/>
    <property type="match status" value="1"/>
</dbReference>
<evidence type="ECO:0000313" key="10">
    <source>
        <dbReference type="EMBL" id="THY11522.1"/>
    </source>
</evidence>
<evidence type="ECO:0000259" key="9">
    <source>
        <dbReference type="PROSITE" id="PS50850"/>
    </source>
</evidence>
<evidence type="ECO:0000256" key="5">
    <source>
        <dbReference type="ARBA" id="ARBA00022989"/>
    </source>
</evidence>
<dbReference type="GO" id="GO:0016020">
    <property type="term" value="C:membrane"/>
    <property type="evidence" value="ECO:0007669"/>
    <property type="project" value="UniProtKB-SubCell"/>
</dbReference>
<evidence type="ECO:0000256" key="6">
    <source>
        <dbReference type="ARBA" id="ARBA00023136"/>
    </source>
</evidence>
<evidence type="ECO:0000256" key="4">
    <source>
        <dbReference type="ARBA" id="ARBA00022692"/>
    </source>
</evidence>
<protein>
    <submittedName>
        <fullName evidence="10">Monosaccharide transporter</fullName>
    </submittedName>
</protein>
<dbReference type="EMBL" id="QZBD01000545">
    <property type="protein sequence ID" value="THY11522.1"/>
    <property type="molecule type" value="Genomic_DNA"/>
</dbReference>
<dbReference type="InterPro" id="IPR036259">
    <property type="entry name" value="MFS_trans_sf"/>
</dbReference>
<keyword evidence="6 8" id="KW-0472">Membrane</keyword>
<dbReference type="PROSITE" id="PS00217">
    <property type="entry name" value="SUGAR_TRANSPORT_2"/>
    <property type="match status" value="1"/>
</dbReference>